<dbReference type="NCBIfam" id="TIGR03824">
    <property type="entry name" value="FlgM_jcvi"/>
    <property type="match status" value="1"/>
</dbReference>
<evidence type="ECO:0000256" key="7">
    <source>
        <dbReference type="ARBA" id="ARBA00024739"/>
    </source>
</evidence>
<evidence type="ECO:0000256" key="2">
    <source>
        <dbReference type="ARBA" id="ARBA00017823"/>
    </source>
</evidence>
<comment type="similarity">
    <text evidence="1">Belongs to the FlgM family.</text>
</comment>
<dbReference type="RefSeq" id="WP_181550973.1">
    <property type="nucleotide sequence ID" value="NZ_JACDUS010000003.1"/>
</dbReference>
<dbReference type="InterPro" id="IPR035890">
    <property type="entry name" value="Anti-sigma-28_factor_FlgM_sf"/>
</dbReference>
<dbReference type="GO" id="GO:0045892">
    <property type="term" value="P:negative regulation of DNA-templated transcription"/>
    <property type="evidence" value="ECO:0007669"/>
    <property type="project" value="InterPro"/>
</dbReference>
<comment type="caution">
    <text evidence="10">The sequence shown here is derived from an EMBL/GenBank/DDBJ whole genome shotgun (WGS) entry which is preliminary data.</text>
</comment>
<keyword evidence="11" id="KW-1185">Reference proteome</keyword>
<keyword evidence="6" id="KW-0804">Transcription</keyword>
<evidence type="ECO:0000256" key="6">
    <source>
        <dbReference type="ARBA" id="ARBA00023163"/>
    </source>
</evidence>
<keyword evidence="3" id="KW-0678">Repressor</keyword>
<keyword evidence="10" id="KW-0282">Flagellum</keyword>
<dbReference type="AlphaFoldDB" id="A0A7W0HKK9"/>
<keyword evidence="5" id="KW-0805">Transcription regulation</keyword>
<feature type="domain" description="Anti-sigma-28 factor FlgM C-terminal" evidence="9">
    <location>
        <begin position="34"/>
        <end position="87"/>
    </location>
</feature>
<dbReference type="EMBL" id="JACDUS010000003">
    <property type="protein sequence ID" value="MBA2881327.1"/>
    <property type="molecule type" value="Genomic_DNA"/>
</dbReference>
<dbReference type="Proteomes" id="UP000525298">
    <property type="component" value="Unassembled WGS sequence"/>
</dbReference>
<name>A0A7W0HKK9_9BACT</name>
<dbReference type="InterPro" id="IPR031316">
    <property type="entry name" value="FlgM_C"/>
</dbReference>
<evidence type="ECO:0000313" key="10">
    <source>
        <dbReference type="EMBL" id="MBA2881327.1"/>
    </source>
</evidence>
<dbReference type="SUPFAM" id="SSF101498">
    <property type="entry name" value="Anti-sigma factor FlgM"/>
    <property type="match status" value="1"/>
</dbReference>
<reference evidence="10 11" key="1">
    <citation type="submission" date="2020-07" db="EMBL/GenBank/DDBJ databases">
        <title>Genomic Encyclopedia of Type Strains, Phase IV (KMG-IV): sequencing the most valuable type-strain genomes for metagenomic binning, comparative biology and taxonomic classification.</title>
        <authorList>
            <person name="Goeker M."/>
        </authorList>
    </citation>
    <scope>NUCLEOTIDE SEQUENCE [LARGE SCALE GENOMIC DNA]</scope>
    <source>
        <strain evidence="10 11">DSM 17721</strain>
    </source>
</reference>
<keyword evidence="10" id="KW-0966">Cell projection</keyword>
<dbReference type="Pfam" id="PF04316">
    <property type="entry name" value="FlgM"/>
    <property type="match status" value="1"/>
</dbReference>
<keyword evidence="10" id="KW-0969">Cilium</keyword>
<dbReference type="InterPro" id="IPR007412">
    <property type="entry name" value="FlgM"/>
</dbReference>
<evidence type="ECO:0000256" key="3">
    <source>
        <dbReference type="ARBA" id="ARBA00022491"/>
    </source>
</evidence>
<comment type="function">
    <text evidence="7">Responsible for the coupling of flagellin expression to flagellar assembly by preventing expression of the flagellin genes when a component of the middle class of proteins is defective. It negatively regulates flagellar genes by inhibiting the activity of FliA by directly binding to FliA.</text>
</comment>
<proteinExistence type="inferred from homology"/>
<accession>A0A7W0HKK9</accession>
<evidence type="ECO:0000256" key="1">
    <source>
        <dbReference type="ARBA" id="ARBA00005322"/>
    </source>
</evidence>
<organism evidence="10 11">
    <name type="scientific">Desulfosalsimonas propionicica</name>
    <dbReference type="NCBI Taxonomy" id="332175"/>
    <lineage>
        <taxon>Bacteria</taxon>
        <taxon>Pseudomonadati</taxon>
        <taxon>Thermodesulfobacteriota</taxon>
        <taxon>Desulfobacteria</taxon>
        <taxon>Desulfobacterales</taxon>
        <taxon>Desulfosalsimonadaceae</taxon>
        <taxon>Desulfosalsimonas</taxon>
    </lineage>
</organism>
<protein>
    <recommendedName>
        <fullName evidence="2">Negative regulator of flagellin synthesis</fullName>
    </recommendedName>
    <alternativeName>
        <fullName evidence="8">Anti-sigma-28 factor</fullName>
    </alternativeName>
</protein>
<evidence type="ECO:0000256" key="4">
    <source>
        <dbReference type="ARBA" id="ARBA00022795"/>
    </source>
</evidence>
<sequence>MKIDPAHVVKQFEAIHKKQSVNAAEKTAKAREGDKVVFSEELREMQGVNNDMSADAQRQARLDSVKEQIANGSYSPDSVKVAESLLQYIAGTQSHE</sequence>
<evidence type="ECO:0000256" key="8">
    <source>
        <dbReference type="ARBA" id="ARBA00030117"/>
    </source>
</evidence>
<evidence type="ECO:0000259" key="9">
    <source>
        <dbReference type="Pfam" id="PF04316"/>
    </source>
</evidence>
<keyword evidence="4" id="KW-1005">Bacterial flagellum biogenesis</keyword>
<evidence type="ECO:0000256" key="5">
    <source>
        <dbReference type="ARBA" id="ARBA00023015"/>
    </source>
</evidence>
<evidence type="ECO:0000313" key="11">
    <source>
        <dbReference type="Proteomes" id="UP000525298"/>
    </source>
</evidence>
<dbReference type="GO" id="GO:0044781">
    <property type="term" value="P:bacterial-type flagellum organization"/>
    <property type="evidence" value="ECO:0007669"/>
    <property type="project" value="UniProtKB-KW"/>
</dbReference>
<gene>
    <name evidence="10" type="ORF">HNR65_001653</name>
</gene>